<evidence type="ECO:0000313" key="7">
    <source>
        <dbReference type="Proteomes" id="UP000504636"/>
    </source>
</evidence>
<evidence type="ECO:0000256" key="4">
    <source>
        <dbReference type="SAM" id="MobiDB-lite"/>
    </source>
</evidence>
<reference evidence="8" key="3">
    <citation type="submission" date="2025-04" db="UniProtKB">
        <authorList>
            <consortium name="RefSeq"/>
        </authorList>
    </citation>
    <scope>IDENTIFICATION</scope>
    <source>
        <strain evidence="8">CBS 304.34</strain>
    </source>
</reference>
<dbReference type="SMART" id="SM00299">
    <property type="entry name" value="CLH"/>
    <property type="match status" value="1"/>
</dbReference>
<feature type="compositionally biased region" description="Acidic residues" evidence="4">
    <location>
        <begin position="21"/>
        <end position="37"/>
    </location>
</feature>
<keyword evidence="1" id="KW-0813">Transport</keyword>
<dbReference type="GO" id="GO:0034058">
    <property type="term" value="P:endosomal vesicle fusion"/>
    <property type="evidence" value="ECO:0007669"/>
    <property type="project" value="TreeGrafter"/>
</dbReference>
<evidence type="ECO:0000313" key="6">
    <source>
        <dbReference type="EMBL" id="KAF2803757.1"/>
    </source>
</evidence>
<dbReference type="SUPFAM" id="SSF50978">
    <property type="entry name" value="WD40 repeat-like"/>
    <property type="match status" value="1"/>
</dbReference>
<dbReference type="GO" id="GO:0005770">
    <property type="term" value="C:late endosome"/>
    <property type="evidence" value="ECO:0007669"/>
    <property type="project" value="TreeGrafter"/>
</dbReference>
<name>A0A6A6Y7H7_9PEZI</name>
<dbReference type="PANTHER" id="PTHR12616">
    <property type="entry name" value="VACUOLAR PROTEIN SORTING VPS41"/>
    <property type="match status" value="1"/>
</dbReference>
<gene>
    <name evidence="6 8" type="ORF">BDZ99DRAFT_399071</name>
</gene>
<feature type="domain" description="Vps41 beta-propeller" evidence="5">
    <location>
        <begin position="159"/>
        <end position="291"/>
    </location>
</feature>
<dbReference type="EMBL" id="MU003716">
    <property type="protein sequence ID" value="KAF2803757.1"/>
    <property type="molecule type" value="Genomic_DNA"/>
</dbReference>
<organism evidence="6">
    <name type="scientific">Mytilinidion resinicola</name>
    <dbReference type="NCBI Taxonomy" id="574789"/>
    <lineage>
        <taxon>Eukaryota</taxon>
        <taxon>Fungi</taxon>
        <taxon>Dikarya</taxon>
        <taxon>Ascomycota</taxon>
        <taxon>Pezizomycotina</taxon>
        <taxon>Dothideomycetes</taxon>
        <taxon>Pleosporomycetidae</taxon>
        <taxon>Mytilinidiales</taxon>
        <taxon>Mytilinidiaceae</taxon>
        <taxon>Mytilinidion</taxon>
    </lineage>
</organism>
<protein>
    <recommendedName>
        <fullName evidence="5">Vps41 beta-propeller domain-containing protein</fullName>
    </recommendedName>
</protein>
<dbReference type="GO" id="GO:0009267">
    <property type="term" value="P:cellular response to starvation"/>
    <property type="evidence" value="ECO:0007669"/>
    <property type="project" value="TreeGrafter"/>
</dbReference>
<feature type="region of interest" description="Disordered" evidence="4">
    <location>
        <begin position="1150"/>
        <end position="1189"/>
    </location>
</feature>
<dbReference type="Pfam" id="PF23556">
    <property type="entry name" value="TPR_Vps41"/>
    <property type="match status" value="1"/>
</dbReference>
<evidence type="ECO:0000256" key="3">
    <source>
        <dbReference type="PROSITE-ProRule" id="PRU01006"/>
    </source>
</evidence>
<dbReference type="InterPro" id="IPR057780">
    <property type="entry name" value="Beta-prop_Vps41"/>
</dbReference>
<feature type="compositionally biased region" description="Low complexity" evidence="4">
    <location>
        <begin position="554"/>
        <end position="563"/>
    </location>
</feature>
<feature type="repeat" description="CHCR" evidence="3">
    <location>
        <begin position="891"/>
        <end position="1054"/>
    </location>
</feature>
<reference evidence="8" key="2">
    <citation type="submission" date="2020-04" db="EMBL/GenBank/DDBJ databases">
        <authorList>
            <consortium name="NCBI Genome Project"/>
        </authorList>
    </citation>
    <scope>NUCLEOTIDE SEQUENCE</scope>
    <source>
        <strain evidence="8">CBS 304.34</strain>
    </source>
</reference>
<feature type="domain" description="Vps41 beta-propeller" evidence="5">
    <location>
        <begin position="375"/>
        <end position="498"/>
    </location>
</feature>
<feature type="region of interest" description="Disordered" evidence="4">
    <location>
        <begin position="1196"/>
        <end position="1215"/>
    </location>
</feature>
<proteinExistence type="predicted"/>
<dbReference type="InterPro" id="IPR045111">
    <property type="entry name" value="Vps41/Vps8"/>
</dbReference>
<dbReference type="InterPro" id="IPR036322">
    <property type="entry name" value="WD40_repeat_dom_sf"/>
</dbReference>
<feature type="compositionally biased region" description="Polar residues" evidence="4">
    <location>
        <begin position="543"/>
        <end position="553"/>
    </location>
</feature>
<evidence type="ECO:0000313" key="8">
    <source>
        <dbReference type="RefSeq" id="XP_033570721.1"/>
    </source>
</evidence>
<dbReference type="GO" id="GO:0016236">
    <property type="term" value="P:macroautophagy"/>
    <property type="evidence" value="ECO:0007669"/>
    <property type="project" value="TreeGrafter"/>
</dbReference>
<dbReference type="GO" id="GO:0030897">
    <property type="term" value="C:HOPS complex"/>
    <property type="evidence" value="ECO:0007669"/>
    <property type="project" value="TreeGrafter"/>
</dbReference>
<feature type="region of interest" description="Disordered" evidence="4">
    <location>
        <begin position="107"/>
        <end position="159"/>
    </location>
</feature>
<keyword evidence="2" id="KW-0653">Protein transport</keyword>
<feature type="region of interest" description="Disordered" evidence="4">
    <location>
        <begin position="1"/>
        <end position="44"/>
    </location>
</feature>
<dbReference type="PANTHER" id="PTHR12616:SF1">
    <property type="entry name" value="VACUOLAR PROTEIN SORTING-ASSOCIATED PROTEIN 41 HOMOLOG"/>
    <property type="match status" value="1"/>
</dbReference>
<feature type="region of interest" description="Disordered" evidence="4">
    <location>
        <begin position="543"/>
        <end position="563"/>
    </location>
</feature>
<feature type="compositionally biased region" description="Polar residues" evidence="4">
    <location>
        <begin position="133"/>
        <end position="147"/>
    </location>
</feature>
<dbReference type="Pfam" id="PF23411">
    <property type="entry name" value="Beta-prop_Vps41"/>
    <property type="match status" value="2"/>
</dbReference>
<evidence type="ECO:0000259" key="5">
    <source>
        <dbReference type="Pfam" id="PF23411"/>
    </source>
</evidence>
<feature type="compositionally biased region" description="Polar residues" evidence="4">
    <location>
        <begin position="1163"/>
        <end position="1176"/>
    </location>
</feature>
<dbReference type="GeneID" id="54457008"/>
<feature type="compositionally biased region" description="Pro residues" evidence="4">
    <location>
        <begin position="107"/>
        <end position="123"/>
    </location>
</feature>
<reference evidence="6 8" key="1">
    <citation type="journal article" date="2020" name="Stud. Mycol.">
        <title>101 Dothideomycetes genomes: a test case for predicting lifestyles and emergence of pathogens.</title>
        <authorList>
            <person name="Haridas S."/>
            <person name="Albert R."/>
            <person name="Binder M."/>
            <person name="Bloem J."/>
            <person name="Labutti K."/>
            <person name="Salamov A."/>
            <person name="Andreopoulos B."/>
            <person name="Baker S."/>
            <person name="Barry K."/>
            <person name="Bills G."/>
            <person name="Bluhm B."/>
            <person name="Cannon C."/>
            <person name="Castanera R."/>
            <person name="Culley D."/>
            <person name="Daum C."/>
            <person name="Ezra D."/>
            <person name="Gonzalez J."/>
            <person name="Henrissat B."/>
            <person name="Kuo A."/>
            <person name="Liang C."/>
            <person name="Lipzen A."/>
            <person name="Lutzoni F."/>
            <person name="Magnuson J."/>
            <person name="Mondo S."/>
            <person name="Nolan M."/>
            <person name="Ohm R."/>
            <person name="Pangilinan J."/>
            <person name="Park H.-J."/>
            <person name="Ramirez L."/>
            <person name="Alfaro M."/>
            <person name="Sun H."/>
            <person name="Tritt A."/>
            <person name="Yoshinaga Y."/>
            <person name="Zwiers L.-H."/>
            <person name="Turgeon B."/>
            <person name="Goodwin S."/>
            <person name="Spatafora J."/>
            <person name="Crous P."/>
            <person name="Grigoriev I."/>
        </authorList>
    </citation>
    <scope>NUCLEOTIDE SEQUENCE</scope>
    <source>
        <strain evidence="6 8">CBS 304.34</strain>
    </source>
</reference>
<dbReference type="InterPro" id="IPR011990">
    <property type="entry name" value="TPR-like_helical_dom_sf"/>
</dbReference>
<dbReference type="InterPro" id="IPR000547">
    <property type="entry name" value="Clathrin_H-chain/VPS_repeat"/>
</dbReference>
<dbReference type="GO" id="GO:0006623">
    <property type="term" value="P:protein targeting to vacuole"/>
    <property type="evidence" value="ECO:0007669"/>
    <property type="project" value="InterPro"/>
</dbReference>
<dbReference type="Gene3D" id="2.130.10.10">
    <property type="entry name" value="YVTN repeat-like/Quinoprotein amine dehydrogenase"/>
    <property type="match status" value="1"/>
</dbReference>
<dbReference type="Gene3D" id="1.25.40.10">
    <property type="entry name" value="Tetratricopeptide repeat domain"/>
    <property type="match status" value="1"/>
</dbReference>
<dbReference type="PROSITE" id="PS50236">
    <property type="entry name" value="CHCR"/>
    <property type="match status" value="1"/>
</dbReference>
<dbReference type="OrthoDB" id="244107at2759"/>
<feature type="compositionally biased region" description="Basic and acidic residues" evidence="4">
    <location>
        <begin position="1150"/>
        <end position="1160"/>
    </location>
</feature>
<evidence type="ECO:0000256" key="1">
    <source>
        <dbReference type="ARBA" id="ARBA00022448"/>
    </source>
</evidence>
<sequence length="1297" mass="140929">MLPPRASSHGRDSTASTAQATDDDDEDDEEEEEDADEEPKLKYTRLTSNLGSVYRNGDATSSFMVAGDKMIMGTHNGNIHVLTIPSFQPLRLYSAHTASVTAVSVSPFPPPLPSVRPDVPPSRPVEAPGTPQKAPSVSAGQTASPRTPRQPPVPSTPSNSIFIATSSIDGHVCVSSLVDPRDVTLRNFARPVQAVALSPEYKSDRTYLSGGLAGNLILTSGGQPGVKANANTNNAAAAAQGWLGAIGFGGNSGRDTILHSGEGGISTIKWSLSGKYVVWVNEQGIRIMRTNLQLESADSDFAWKRIGFVDKPNRRAWEEMAGVWKARADWVDDQALEVDDDLNGPSGIGSATKAESSLPHRRPDKQQNGTKKKRVEKLVVGWGDAAWVIHVNPGGAGVGKDIGERSVGSADIDCIVSGISLYTPSLLLVLAYRTRDDDDNPITPTAETTPRRGMHRRHNGLSPELKLIDAATSDEVEVDMLNVSRFETLSSADYHLSTLYVPHPKAMTPAQRGALEALGGGLWDAGVSAARIFSSGASVISLPSSGDNGKATQSLESSSGVNSSSPFMGKRLQDVHPAAASAGLKIFIQSPFDCVLAVKRDLADHFNWELEHERYQEAWELVDDHPEIITASFSRPADASPSGTPVKTQGSLVDFFADDTASQTTVSAVRSHNSAVEKEKRRIGDLWVKQLVSAKDWKTAGKVAGRVLGTSERWDHWFWKFAQANRIDEIAPYLPTKQMHPPIPSLVYEVVLGHFVNRDRLKLKDFADTWDSSLFDINSVAEAIKKKLSEGEITEDSVEGGEQARDWRILQDVLAKMYLSGGRPREALKCYFRLQDADAAMSLIRDHHLLEAIRDDIPGFILLRVSREQMESAPMHDLQEASIEAIHLLVTEANRGVVPAQEVVSQLESKGLSFQPFLFLYLKSLWKGEGSENKGSTTADRVAADGLKMMAEDFGDLIVSLFAEYDRSNLMEFLRSSQSYNLDKASAVCEGRDYIPELVYILSKTGQTKRALFLIINTLADVSRAISFAKEQNDPDLWDDLLDYSMDKPRFIRGLLEEVGTSINPITLVRRIPEGLEIEGLREGIGRMVREYEIQFSISEGVARVLRGEVAQGMDILRSGQKRAVKFDVIPAADEPEEKTSNVEQLHLVKSDTSAKDDASKSFNPSAPSEPTQPQLEGQAGPGHCTACHRPFSLPGSLPSTINADDDLEPSPIPPSRDTLVGFACGHVYHLSCLLPKTSASASVAATLQARLARDADEDGGWGRSVGAKVSHAHVIKGAIGRGCVVCFATEEEESNT</sequence>
<dbReference type="Proteomes" id="UP000504636">
    <property type="component" value="Unplaced"/>
</dbReference>
<feature type="region of interest" description="Disordered" evidence="4">
    <location>
        <begin position="339"/>
        <end position="374"/>
    </location>
</feature>
<evidence type="ECO:0000256" key="2">
    <source>
        <dbReference type="ARBA" id="ARBA00022927"/>
    </source>
</evidence>
<dbReference type="RefSeq" id="XP_033570721.1">
    <property type="nucleotide sequence ID" value="XM_033716115.1"/>
</dbReference>
<accession>A0A6A6Y7H7</accession>
<dbReference type="InterPro" id="IPR015943">
    <property type="entry name" value="WD40/YVTN_repeat-like_dom_sf"/>
</dbReference>
<keyword evidence="7" id="KW-1185">Reference proteome</keyword>